<dbReference type="CDD" id="cd03080">
    <property type="entry name" value="GST_N_Metaxin_like"/>
    <property type="match status" value="1"/>
</dbReference>
<gene>
    <name evidence="2" type="ORF">HPBE_LOCUS24620</name>
</gene>
<reference evidence="4" key="2">
    <citation type="submission" date="2019-09" db="UniProtKB">
        <authorList>
            <consortium name="WormBaseParasite"/>
        </authorList>
    </citation>
    <scope>IDENTIFICATION</scope>
</reference>
<dbReference type="Pfam" id="PF17172">
    <property type="entry name" value="GST_N_4"/>
    <property type="match status" value="1"/>
</dbReference>
<protein>
    <submittedName>
        <fullName evidence="4">Thioredoxin-like_fold domain-containing protein</fullName>
    </submittedName>
</protein>
<evidence type="ECO:0000313" key="4">
    <source>
        <dbReference type="WBParaSite" id="HPBE_0002462101-mRNA-1"/>
    </source>
</evidence>
<accession>A0A3P8HIW8</accession>
<dbReference type="Proteomes" id="UP000050761">
    <property type="component" value="Unassembled WGS sequence"/>
</dbReference>
<organism evidence="3 4">
    <name type="scientific">Heligmosomoides polygyrus</name>
    <name type="common">Parasitic roundworm</name>
    <dbReference type="NCBI Taxonomy" id="6339"/>
    <lineage>
        <taxon>Eukaryota</taxon>
        <taxon>Metazoa</taxon>
        <taxon>Ecdysozoa</taxon>
        <taxon>Nematoda</taxon>
        <taxon>Chromadorea</taxon>
        <taxon>Rhabditida</taxon>
        <taxon>Rhabditina</taxon>
        <taxon>Rhabditomorpha</taxon>
        <taxon>Strongyloidea</taxon>
        <taxon>Heligmosomidae</taxon>
        <taxon>Heligmosomoides</taxon>
    </lineage>
</organism>
<dbReference type="SUPFAM" id="SSF52833">
    <property type="entry name" value="Thioredoxin-like"/>
    <property type="match status" value="1"/>
</dbReference>
<dbReference type="EMBL" id="UZAH01036599">
    <property type="protein sequence ID" value="VDP46273.1"/>
    <property type="molecule type" value="Genomic_DNA"/>
</dbReference>
<keyword evidence="3" id="KW-1185">Reference proteome</keyword>
<dbReference type="GO" id="GO:0005737">
    <property type="term" value="C:cytoplasm"/>
    <property type="evidence" value="ECO:0007669"/>
    <property type="project" value="TreeGrafter"/>
</dbReference>
<reference evidence="2 3" key="1">
    <citation type="submission" date="2018-11" db="EMBL/GenBank/DDBJ databases">
        <authorList>
            <consortium name="Pathogen Informatics"/>
        </authorList>
    </citation>
    <scope>NUCLEOTIDE SEQUENCE [LARGE SCALE GENOMIC DNA]</scope>
</reference>
<dbReference type="PANTHER" id="PTHR12289:SF32">
    <property type="entry name" value="GST_C_6 DOMAIN-CONTAINING PROTEIN"/>
    <property type="match status" value="1"/>
</dbReference>
<dbReference type="InterPro" id="IPR036249">
    <property type="entry name" value="Thioredoxin-like_sf"/>
</dbReference>
<name>A0A183GPK1_HELPZ</name>
<dbReference type="PANTHER" id="PTHR12289">
    <property type="entry name" value="METAXIN RELATED"/>
    <property type="match status" value="1"/>
</dbReference>
<evidence type="ECO:0000313" key="3">
    <source>
        <dbReference type="Proteomes" id="UP000050761"/>
    </source>
</evidence>
<sequence>AFCCQPKAQTPLTYGLHYTTFQVRIHRHDWKADTVYLYQFPRLKTIPNMSPYCLKVETFLKANKIPHEVSTSKDRSKYGLLPFIELNGEHIADSQIIINRLKDHFKVKVAISTDLVTLQNLLDAFKIKLNILQIKANVFQIKSNTFQEGSFSESIVQPISLIFFHMP</sequence>
<dbReference type="InterPro" id="IPR050931">
    <property type="entry name" value="Mito_Protein_Transport_Metaxin"/>
</dbReference>
<feature type="domain" description="Thioredoxin-like fold" evidence="1">
    <location>
        <begin position="51"/>
        <end position="109"/>
    </location>
</feature>
<evidence type="ECO:0000259" key="1">
    <source>
        <dbReference type="Pfam" id="PF17172"/>
    </source>
</evidence>
<accession>A0A183GPK1</accession>
<evidence type="ECO:0000313" key="2">
    <source>
        <dbReference type="EMBL" id="VDP46273.1"/>
    </source>
</evidence>
<dbReference type="WBParaSite" id="HPBE_0002462101-mRNA-1">
    <property type="protein sequence ID" value="HPBE_0002462101-mRNA-1"/>
    <property type="gene ID" value="HPBE_0002462101"/>
</dbReference>
<proteinExistence type="predicted"/>
<dbReference type="AlphaFoldDB" id="A0A183GPK1"/>
<dbReference type="InterPro" id="IPR012336">
    <property type="entry name" value="Thioredoxin-like_fold"/>
</dbReference>
<dbReference type="OrthoDB" id="5809458at2759"/>